<evidence type="ECO:0000256" key="1">
    <source>
        <dbReference type="SAM" id="Phobius"/>
    </source>
</evidence>
<sequence>MSDGLMIILVIVVWLFVLAPLLLRGQRPINKTGEAFDDTRVVYEGGSGDIPARRHPRVLPKDVRSRADEDEEDYELVEALAEEDADVLIDERRAPLIEDPVEEPVVEERREEIVDGEVVDEPVAELPQGGSTAYSALEQAEEVTAPLADSDVYEHDDTYVTAADYLHPATRTLAEPAPVPETAEVEPALVGDAAHEEDEELLVEDIDLTDEDLAFAKRRAGRGGWDPESDQRYSVDRYQRRRRTLAGLLAAVAVTLVLSIVVGGWAWITVLLTGALTAVYLVALRKQVQEEKALRARRIRQLRRARMGVRRADDAEGGVPRELRRPGAVVVELDDESPDFDYLGVTEASFEPTTLRPVRGGNFNGRRAG</sequence>
<keyword evidence="1" id="KW-1133">Transmembrane helix</keyword>
<keyword evidence="1" id="KW-0472">Membrane</keyword>
<accession>S5ST23</accession>
<evidence type="ECO:0000313" key="3">
    <source>
        <dbReference type="Proteomes" id="UP000015388"/>
    </source>
</evidence>
<dbReference type="Proteomes" id="UP000015388">
    <property type="component" value="Chromosome"/>
</dbReference>
<gene>
    <name evidence="2" type="ORF">B841_04105</name>
</gene>
<evidence type="ECO:0008006" key="4">
    <source>
        <dbReference type="Google" id="ProtNLM"/>
    </source>
</evidence>
<feature type="transmembrane region" description="Helical" evidence="1">
    <location>
        <begin position="267"/>
        <end position="284"/>
    </location>
</feature>
<keyword evidence="1" id="KW-0812">Transmembrane</keyword>
<evidence type="ECO:0000313" key="2">
    <source>
        <dbReference type="EMBL" id="AGS34304.1"/>
    </source>
</evidence>
<dbReference type="eggNOG" id="ENOG50334B8">
    <property type="taxonomic scope" value="Bacteria"/>
</dbReference>
<reference evidence="2 3" key="1">
    <citation type="submission" date="2012-11" db="EMBL/GenBank/DDBJ databases">
        <title>The complete genome sequence of Corynebacterium maris Coryn-1 (=DSM 45190).</title>
        <authorList>
            <person name="Schaffert L."/>
            <person name="Albersmeier A."/>
            <person name="Kalinowski J."/>
            <person name="Ruckert C."/>
        </authorList>
    </citation>
    <scope>NUCLEOTIDE SEQUENCE [LARGE SCALE GENOMIC DNA]</scope>
    <source>
        <strain evidence="3">Coryn-1</strain>
    </source>
</reference>
<feature type="transmembrane region" description="Helical" evidence="1">
    <location>
        <begin position="6"/>
        <end position="23"/>
    </location>
</feature>
<protein>
    <recommendedName>
        <fullName evidence="4">Transmembrane protein</fullName>
    </recommendedName>
</protein>
<feature type="transmembrane region" description="Helical" evidence="1">
    <location>
        <begin position="244"/>
        <end position="261"/>
    </location>
</feature>
<keyword evidence="3" id="KW-1185">Reference proteome</keyword>
<name>S5ST23_9CORY</name>
<dbReference type="OrthoDB" id="3696421at2"/>
<dbReference type="STRING" id="1224163.B841_04105"/>
<organism evidence="2 3">
    <name type="scientific">Corynebacterium maris DSM 45190</name>
    <dbReference type="NCBI Taxonomy" id="1224163"/>
    <lineage>
        <taxon>Bacteria</taxon>
        <taxon>Bacillati</taxon>
        <taxon>Actinomycetota</taxon>
        <taxon>Actinomycetes</taxon>
        <taxon>Mycobacteriales</taxon>
        <taxon>Corynebacteriaceae</taxon>
        <taxon>Corynebacterium</taxon>
    </lineage>
</organism>
<dbReference type="RefSeq" id="WP_020934237.1">
    <property type="nucleotide sequence ID" value="NC_021915.1"/>
</dbReference>
<dbReference type="NCBIfam" id="NF045516">
    <property type="entry name" value="GlpR"/>
    <property type="match status" value="1"/>
</dbReference>
<dbReference type="InterPro" id="IPR053779">
    <property type="entry name" value="GlpR"/>
</dbReference>
<proteinExistence type="predicted"/>
<dbReference type="PATRIC" id="fig|1224163.3.peg.820"/>
<dbReference type="HOGENOM" id="CLU_037505_0_0_11"/>
<dbReference type="EMBL" id="CP003924">
    <property type="protein sequence ID" value="AGS34304.1"/>
    <property type="molecule type" value="Genomic_DNA"/>
</dbReference>
<dbReference type="KEGG" id="cmd:B841_04105"/>
<dbReference type="AlphaFoldDB" id="S5ST23"/>